<reference evidence="1" key="1">
    <citation type="submission" date="2014-09" db="EMBL/GenBank/DDBJ databases">
        <authorList>
            <person name="Magalhaes I.L.F."/>
            <person name="Oliveira U."/>
            <person name="Santos F.R."/>
            <person name="Vidigal T.H.D.A."/>
            <person name="Brescovit A.D."/>
            <person name="Santos A.J."/>
        </authorList>
    </citation>
    <scope>NUCLEOTIDE SEQUENCE</scope>
    <source>
        <tissue evidence="1">Shoot tissue taken approximately 20 cm above the soil surface</tissue>
    </source>
</reference>
<proteinExistence type="predicted"/>
<accession>A0A0A9HN60</accession>
<sequence length="35" mass="3980">MLEFAMVNCSRMVLLCSILQEMFIPKFSDLVLVAS</sequence>
<evidence type="ECO:0000313" key="1">
    <source>
        <dbReference type="EMBL" id="JAE38132.1"/>
    </source>
</evidence>
<dbReference type="AlphaFoldDB" id="A0A0A9HN60"/>
<protein>
    <submittedName>
        <fullName evidence="1">Uncharacterized protein</fullName>
    </submittedName>
</protein>
<reference evidence="1" key="2">
    <citation type="journal article" date="2015" name="Data Brief">
        <title>Shoot transcriptome of the giant reed, Arundo donax.</title>
        <authorList>
            <person name="Barrero R.A."/>
            <person name="Guerrero F.D."/>
            <person name="Moolhuijzen P."/>
            <person name="Goolsby J.A."/>
            <person name="Tidwell J."/>
            <person name="Bellgard S.E."/>
            <person name="Bellgard M.I."/>
        </authorList>
    </citation>
    <scope>NUCLEOTIDE SEQUENCE</scope>
    <source>
        <tissue evidence="1">Shoot tissue taken approximately 20 cm above the soil surface</tissue>
    </source>
</reference>
<dbReference type="EMBL" id="GBRH01159764">
    <property type="protein sequence ID" value="JAE38132.1"/>
    <property type="molecule type" value="Transcribed_RNA"/>
</dbReference>
<organism evidence="1">
    <name type="scientific">Arundo donax</name>
    <name type="common">Giant reed</name>
    <name type="synonym">Donax arundinaceus</name>
    <dbReference type="NCBI Taxonomy" id="35708"/>
    <lineage>
        <taxon>Eukaryota</taxon>
        <taxon>Viridiplantae</taxon>
        <taxon>Streptophyta</taxon>
        <taxon>Embryophyta</taxon>
        <taxon>Tracheophyta</taxon>
        <taxon>Spermatophyta</taxon>
        <taxon>Magnoliopsida</taxon>
        <taxon>Liliopsida</taxon>
        <taxon>Poales</taxon>
        <taxon>Poaceae</taxon>
        <taxon>PACMAD clade</taxon>
        <taxon>Arundinoideae</taxon>
        <taxon>Arundineae</taxon>
        <taxon>Arundo</taxon>
    </lineage>
</organism>
<name>A0A0A9HN60_ARUDO</name>